<dbReference type="AlphaFoldDB" id="A0A6I4UXG1"/>
<gene>
    <name evidence="3" type="ORF">GRI75_13395</name>
</gene>
<dbReference type="Proteomes" id="UP000469159">
    <property type="component" value="Unassembled WGS sequence"/>
</dbReference>
<organism evidence="3 4">
    <name type="scientific">Croceibacterium soli</name>
    <dbReference type="NCBI Taxonomy" id="1739690"/>
    <lineage>
        <taxon>Bacteria</taxon>
        <taxon>Pseudomonadati</taxon>
        <taxon>Pseudomonadota</taxon>
        <taxon>Alphaproteobacteria</taxon>
        <taxon>Sphingomonadales</taxon>
        <taxon>Erythrobacteraceae</taxon>
        <taxon>Croceibacterium</taxon>
    </lineage>
</organism>
<dbReference type="Gene3D" id="1.10.40.110">
    <property type="match status" value="1"/>
</dbReference>
<comment type="caution">
    <text evidence="3">The sequence shown here is derived from an EMBL/GenBank/DDBJ whole genome shotgun (WGS) entry which is preliminary data.</text>
</comment>
<keyword evidence="1" id="KW-0732">Signal</keyword>
<feature type="domain" description="Thioredoxin-like fold" evidence="2">
    <location>
        <begin position="32"/>
        <end position="219"/>
    </location>
</feature>
<name>A0A6I4UXG1_9SPHN</name>
<dbReference type="InterPro" id="IPR012336">
    <property type="entry name" value="Thioredoxin-like_fold"/>
</dbReference>
<evidence type="ECO:0000313" key="3">
    <source>
        <dbReference type="EMBL" id="MXP42634.1"/>
    </source>
</evidence>
<dbReference type="SUPFAM" id="SSF52833">
    <property type="entry name" value="Thioredoxin-like"/>
    <property type="match status" value="1"/>
</dbReference>
<evidence type="ECO:0000256" key="1">
    <source>
        <dbReference type="SAM" id="SignalP"/>
    </source>
</evidence>
<keyword evidence="4" id="KW-1185">Reference proteome</keyword>
<evidence type="ECO:0000259" key="2">
    <source>
        <dbReference type="Pfam" id="PF13462"/>
    </source>
</evidence>
<dbReference type="Gene3D" id="3.40.30.10">
    <property type="entry name" value="Glutaredoxin"/>
    <property type="match status" value="1"/>
</dbReference>
<evidence type="ECO:0000313" key="4">
    <source>
        <dbReference type="Proteomes" id="UP000469159"/>
    </source>
</evidence>
<dbReference type="InterPro" id="IPR036249">
    <property type="entry name" value="Thioredoxin-like_sf"/>
</dbReference>
<proteinExistence type="predicted"/>
<dbReference type="Pfam" id="PF13462">
    <property type="entry name" value="Thioredoxin_4"/>
    <property type="match status" value="1"/>
</dbReference>
<accession>A0A6I4UXG1</accession>
<feature type="chain" id="PRO_5026035334" evidence="1">
    <location>
        <begin position="21"/>
        <end position="224"/>
    </location>
</feature>
<protein>
    <submittedName>
        <fullName evidence="3">Thioredoxin domain-containing protein</fullName>
    </submittedName>
</protein>
<reference evidence="3 4" key="1">
    <citation type="submission" date="2019-12" db="EMBL/GenBank/DDBJ databases">
        <title>Genomic-based taxomic classification of the family Erythrobacteraceae.</title>
        <authorList>
            <person name="Xu L."/>
        </authorList>
    </citation>
    <scope>NUCLEOTIDE SEQUENCE [LARGE SCALE GENOMIC DNA]</scope>
    <source>
        <strain evidence="3 4">MCCC 1K02066</strain>
    </source>
</reference>
<feature type="signal peptide" evidence="1">
    <location>
        <begin position="1"/>
        <end position="20"/>
    </location>
</feature>
<dbReference type="RefSeq" id="WP_160747495.1">
    <property type="nucleotide sequence ID" value="NZ_WTYK01000009.1"/>
</dbReference>
<sequence>MKKLAILAALLAAIPLTAVTAQNWLGTTAATSGGHRLGNPQAKTKLIEFVSYTCPHCGKFFKEADGPIKVALVQPGKVSVEIRHFIRDPIDLTAVVLANCGDKAKFFGNHEMFFSRQEQWLSKAQGAARSQQQRWTSGTVPERLRAISSDLGFYEMMERRGYTRAQVDRCLGDQAKIDALVGQAQADRTQYKVNGTPSFVVNGKLLEGVHQWSDLQKALASADK</sequence>
<dbReference type="EMBL" id="WTYK01000009">
    <property type="protein sequence ID" value="MXP42634.1"/>
    <property type="molecule type" value="Genomic_DNA"/>
</dbReference>
<dbReference type="OrthoDB" id="8478320at2"/>